<evidence type="ECO:0000313" key="4">
    <source>
        <dbReference type="Proteomes" id="UP000436483"/>
    </source>
</evidence>
<protein>
    <recommendedName>
        <fullName evidence="2">Surface antigen domain-containing protein</fullName>
    </recommendedName>
</protein>
<evidence type="ECO:0000313" key="3">
    <source>
        <dbReference type="EMBL" id="MXQ12928.1"/>
    </source>
</evidence>
<organism evidence="3 4">
    <name type="scientific">Microvirga makkahensis</name>
    <dbReference type="NCBI Taxonomy" id="1128670"/>
    <lineage>
        <taxon>Bacteria</taxon>
        <taxon>Pseudomonadati</taxon>
        <taxon>Pseudomonadota</taxon>
        <taxon>Alphaproteobacteria</taxon>
        <taxon>Hyphomicrobiales</taxon>
        <taxon>Methylobacteriaceae</taxon>
        <taxon>Microvirga</taxon>
    </lineage>
</organism>
<reference evidence="3 4" key="1">
    <citation type="submission" date="2019-12" db="EMBL/GenBank/DDBJ databases">
        <authorList>
            <person name="Yuan C.-G."/>
        </authorList>
    </citation>
    <scope>NUCLEOTIDE SEQUENCE [LARGE SCALE GENOMIC DNA]</scope>
    <source>
        <strain evidence="3 4">KCTC 23863</strain>
    </source>
</reference>
<dbReference type="OrthoDB" id="8017863at2"/>
<dbReference type="AlphaFoldDB" id="A0A7X3MTT9"/>
<accession>A0A7X3MTT9</accession>
<feature type="region of interest" description="Disordered" evidence="1">
    <location>
        <begin position="163"/>
        <end position="182"/>
    </location>
</feature>
<proteinExistence type="predicted"/>
<dbReference type="EMBL" id="WURB01000011">
    <property type="protein sequence ID" value="MXQ12928.1"/>
    <property type="molecule type" value="Genomic_DNA"/>
</dbReference>
<evidence type="ECO:0000256" key="1">
    <source>
        <dbReference type="SAM" id="MobiDB-lite"/>
    </source>
</evidence>
<dbReference type="Proteomes" id="UP000436483">
    <property type="component" value="Unassembled WGS sequence"/>
</dbReference>
<reference evidence="3 4" key="2">
    <citation type="submission" date="2020-01" db="EMBL/GenBank/DDBJ databases">
        <title>Microvirga sp. nov., an arsenate reduction bacterium isolated from Tibet hotspring sediments.</title>
        <authorList>
            <person name="Xian W.-D."/>
            <person name="Li W.-J."/>
        </authorList>
    </citation>
    <scope>NUCLEOTIDE SEQUENCE [LARGE SCALE GENOMIC DNA]</scope>
    <source>
        <strain evidence="3 4">KCTC 23863</strain>
    </source>
</reference>
<keyword evidence="4" id="KW-1185">Reference proteome</keyword>
<name>A0A7X3MTT9_9HYPH</name>
<sequence>MGARRVPWTNTRRYRSDDFLREAGKILTAGLIALSASACSFSLGMAGMDVGEPETTGSIAPASARAEPSPLSPDLNEEDWRRAKAALGVALDPQGPGTQVSWDNPDTAVKGSFTPTGSPFVRNDEICRAFDARLSGPTQAVLRGTACRLSGEEWTIKEIRPAGDETKPAMAPVRPGKKIVKA</sequence>
<feature type="region of interest" description="Disordered" evidence="1">
    <location>
        <begin position="52"/>
        <end position="75"/>
    </location>
</feature>
<feature type="domain" description="Surface antigen" evidence="2">
    <location>
        <begin position="48"/>
        <end position="161"/>
    </location>
</feature>
<evidence type="ECO:0000259" key="2">
    <source>
        <dbReference type="Pfam" id="PF16998"/>
    </source>
</evidence>
<dbReference type="Pfam" id="PF16998">
    <property type="entry name" value="17kDa_Anti_2"/>
    <property type="match status" value="1"/>
</dbReference>
<gene>
    <name evidence="3" type="ORF">GR328_15970</name>
</gene>
<dbReference type="InterPro" id="IPR032635">
    <property type="entry name" value="Anti_2"/>
</dbReference>
<comment type="caution">
    <text evidence="3">The sequence shown here is derived from an EMBL/GenBank/DDBJ whole genome shotgun (WGS) entry which is preliminary data.</text>
</comment>